<reference evidence="1" key="1">
    <citation type="journal article" date="2021" name="Environ. Microbiol.">
        <title>Gene family expansions and transcriptome signatures uncover fungal adaptations to wood decay.</title>
        <authorList>
            <person name="Hage H."/>
            <person name="Miyauchi S."/>
            <person name="Viragh M."/>
            <person name="Drula E."/>
            <person name="Min B."/>
            <person name="Chaduli D."/>
            <person name="Navarro D."/>
            <person name="Favel A."/>
            <person name="Norest M."/>
            <person name="Lesage-Meessen L."/>
            <person name="Balint B."/>
            <person name="Merenyi Z."/>
            <person name="de Eugenio L."/>
            <person name="Morin E."/>
            <person name="Martinez A.T."/>
            <person name="Baldrian P."/>
            <person name="Stursova M."/>
            <person name="Martinez M.J."/>
            <person name="Novotny C."/>
            <person name="Magnuson J.K."/>
            <person name="Spatafora J.W."/>
            <person name="Maurice S."/>
            <person name="Pangilinan J."/>
            <person name="Andreopoulos W."/>
            <person name="LaButti K."/>
            <person name="Hundley H."/>
            <person name="Na H."/>
            <person name="Kuo A."/>
            <person name="Barry K."/>
            <person name="Lipzen A."/>
            <person name="Henrissat B."/>
            <person name="Riley R."/>
            <person name="Ahrendt S."/>
            <person name="Nagy L.G."/>
            <person name="Grigoriev I.V."/>
            <person name="Martin F."/>
            <person name="Rosso M.N."/>
        </authorList>
    </citation>
    <scope>NUCLEOTIDE SEQUENCE</scope>
    <source>
        <strain evidence="1">CBS 384.51</strain>
    </source>
</reference>
<dbReference type="Proteomes" id="UP001055072">
    <property type="component" value="Unassembled WGS sequence"/>
</dbReference>
<proteinExistence type="predicted"/>
<protein>
    <submittedName>
        <fullName evidence="1">Uncharacterized protein</fullName>
    </submittedName>
</protein>
<accession>A0ACB8TM84</accession>
<dbReference type="EMBL" id="MU274993">
    <property type="protein sequence ID" value="KAI0083120.1"/>
    <property type="molecule type" value="Genomic_DNA"/>
</dbReference>
<comment type="caution">
    <text evidence="1">The sequence shown here is derived from an EMBL/GenBank/DDBJ whole genome shotgun (WGS) entry which is preliminary data.</text>
</comment>
<evidence type="ECO:0000313" key="2">
    <source>
        <dbReference type="Proteomes" id="UP001055072"/>
    </source>
</evidence>
<evidence type="ECO:0000313" key="1">
    <source>
        <dbReference type="EMBL" id="KAI0083120.1"/>
    </source>
</evidence>
<organism evidence="1 2">
    <name type="scientific">Irpex rosettiformis</name>
    <dbReference type="NCBI Taxonomy" id="378272"/>
    <lineage>
        <taxon>Eukaryota</taxon>
        <taxon>Fungi</taxon>
        <taxon>Dikarya</taxon>
        <taxon>Basidiomycota</taxon>
        <taxon>Agaricomycotina</taxon>
        <taxon>Agaricomycetes</taxon>
        <taxon>Polyporales</taxon>
        <taxon>Irpicaceae</taxon>
        <taxon>Irpex</taxon>
    </lineage>
</organism>
<feature type="non-terminal residue" evidence="1">
    <location>
        <position position="51"/>
    </location>
</feature>
<sequence>FRSGRKSLMIWACITNNKPRPIVHLQITLEVIDEKGKKKGREINGQQYVEQ</sequence>
<keyword evidence="2" id="KW-1185">Reference proteome</keyword>
<feature type="non-terminal residue" evidence="1">
    <location>
        <position position="1"/>
    </location>
</feature>
<gene>
    <name evidence="1" type="ORF">BDY19DRAFT_869575</name>
</gene>
<name>A0ACB8TM84_9APHY</name>